<feature type="region of interest" description="Disordered" evidence="1">
    <location>
        <begin position="1"/>
        <end position="28"/>
    </location>
</feature>
<feature type="compositionally biased region" description="Basic and acidic residues" evidence="1">
    <location>
        <begin position="1"/>
        <end position="11"/>
    </location>
</feature>
<evidence type="ECO:0000256" key="1">
    <source>
        <dbReference type="SAM" id="MobiDB-lite"/>
    </source>
</evidence>
<dbReference type="Proteomes" id="UP000637643">
    <property type="component" value="Unassembled WGS sequence"/>
</dbReference>
<reference evidence="3" key="1">
    <citation type="journal article" date="2014" name="Int. J. Syst. Evol. Microbiol.">
        <title>Complete genome sequence of Corynebacterium casei LMG S-19264T (=DSM 44701T), isolated from a smear-ripened cheese.</title>
        <authorList>
            <consortium name="US DOE Joint Genome Institute (JGI-PGF)"/>
            <person name="Walter F."/>
            <person name="Albersmeier A."/>
            <person name="Kalinowski J."/>
            <person name="Ruckert C."/>
        </authorList>
    </citation>
    <scope>NUCLEOTIDE SEQUENCE</scope>
    <source>
        <strain evidence="3">CGMCC 1.16134</strain>
    </source>
</reference>
<name>A0A917CBA4_9BACL</name>
<keyword evidence="2" id="KW-0472">Membrane</keyword>
<proteinExistence type="predicted"/>
<dbReference type="EMBL" id="BMKR01000007">
    <property type="protein sequence ID" value="GGF76677.1"/>
    <property type="molecule type" value="Genomic_DNA"/>
</dbReference>
<reference evidence="3" key="2">
    <citation type="submission" date="2020-09" db="EMBL/GenBank/DDBJ databases">
        <authorList>
            <person name="Sun Q."/>
            <person name="Zhou Y."/>
        </authorList>
    </citation>
    <scope>NUCLEOTIDE SEQUENCE</scope>
    <source>
        <strain evidence="3">CGMCC 1.16134</strain>
    </source>
</reference>
<keyword evidence="2" id="KW-1133">Transmembrane helix</keyword>
<dbReference type="AlphaFoldDB" id="A0A917CBA4"/>
<evidence type="ECO:0000313" key="4">
    <source>
        <dbReference type="Proteomes" id="UP000637643"/>
    </source>
</evidence>
<protein>
    <submittedName>
        <fullName evidence="3">Uncharacterized protein</fullName>
    </submittedName>
</protein>
<sequence>MKIGKVSEKNKSRFYSHHYHPSRNQSNLSKSILADPTMSIHNLDDDTVGDWIRMNTKRVDLIIDASLGLFALNLIEAILHALYKPRYEGNKNLRDDI</sequence>
<evidence type="ECO:0000256" key="2">
    <source>
        <dbReference type="SAM" id="Phobius"/>
    </source>
</evidence>
<comment type="caution">
    <text evidence="3">The sequence shown here is derived from an EMBL/GenBank/DDBJ whole genome shotgun (WGS) entry which is preliminary data.</text>
</comment>
<gene>
    <name evidence="3" type="ORF">GCM10010912_22230</name>
</gene>
<keyword evidence="2" id="KW-0812">Transmembrane</keyword>
<accession>A0A917CBA4</accession>
<evidence type="ECO:0000313" key="3">
    <source>
        <dbReference type="EMBL" id="GGF76677.1"/>
    </source>
</evidence>
<keyword evidence="4" id="KW-1185">Reference proteome</keyword>
<feature type="transmembrane region" description="Helical" evidence="2">
    <location>
        <begin position="61"/>
        <end position="83"/>
    </location>
</feature>
<organism evidence="3 4">
    <name type="scientific">Paenibacillus albidus</name>
    <dbReference type="NCBI Taxonomy" id="2041023"/>
    <lineage>
        <taxon>Bacteria</taxon>
        <taxon>Bacillati</taxon>
        <taxon>Bacillota</taxon>
        <taxon>Bacilli</taxon>
        <taxon>Bacillales</taxon>
        <taxon>Paenibacillaceae</taxon>
        <taxon>Paenibacillus</taxon>
    </lineage>
</organism>
<feature type="compositionally biased region" description="Basic residues" evidence="1">
    <location>
        <begin position="12"/>
        <end position="21"/>
    </location>
</feature>
<dbReference type="RefSeq" id="WP_189024755.1">
    <property type="nucleotide sequence ID" value="NZ_BMKR01000007.1"/>
</dbReference>